<accession>A0A6A5T7K7</accession>
<dbReference type="Pfam" id="PF04616">
    <property type="entry name" value="Glyco_hydro_43"/>
    <property type="match status" value="1"/>
</dbReference>
<dbReference type="InterPro" id="IPR005084">
    <property type="entry name" value="CBM6"/>
</dbReference>
<dbReference type="InterPro" id="IPR008979">
    <property type="entry name" value="Galactose-bd-like_sf"/>
</dbReference>
<keyword evidence="2 4" id="KW-0378">Hydrolase</keyword>
<dbReference type="InterPro" id="IPR006710">
    <property type="entry name" value="Glyco_hydro_43"/>
</dbReference>
<dbReference type="OrthoDB" id="9970295at2759"/>
<dbReference type="GO" id="GO:0005975">
    <property type="term" value="P:carbohydrate metabolic process"/>
    <property type="evidence" value="ECO:0007669"/>
    <property type="project" value="InterPro"/>
</dbReference>
<evidence type="ECO:0000313" key="8">
    <source>
        <dbReference type="Proteomes" id="UP000800035"/>
    </source>
</evidence>
<dbReference type="PANTHER" id="PTHR22925:SF3">
    <property type="entry name" value="GLYCOSYL HYDROLASE FAMILY PROTEIN 43"/>
    <property type="match status" value="1"/>
</dbReference>
<dbReference type="InterPro" id="IPR023296">
    <property type="entry name" value="Glyco_hydro_beta-prop_sf"/>
</dbReference>
<dbReference type="GO" id="GO:0030246">
    <property type="term" value="F:carbohydrate binding"/>
    <property type="evidence" value="ECO:0007669"/>
    <property type="project" value="InterPro"/>
</dbReference>
<feature type="domain" description="CBM6" evidence="6">
    <location>
        <begin position="322"/>
        <end position="445"/>
    </location>
</feature>
<dbReference type="InterPro" id="IPR055240">
    <property type="entry name" value="CBM13-like"/>
</dbReference>
<sequence length="447" mass="47511">MGAFGKFAAFGLLANVVNATLQVVPGGTWTATNTGKHVQAHGAGVLKVGNTYYLVGEDKTDGSAFQNINCYSSTNLVEWKYEGALLSRTSSGDLGPSRIVERPKVVYNKATKKYVLWMHIDSSNYGEAKAGVATGDTPCGKFEYKGSVKPLGFESRDQGVFVDDDDKGYLLTEDRKNGLRIDLLSDDYLTVKSSTYLWQESIESPAIVKKAGVYFMFGSKLTGWDPNDNVYSTATKISGPWSAWKSFADSGSKTYTSQTTFILPFGDQAVYMGDRWVSSNLMRSTYVWLPLTLSGTTASMKNAVNWVPDVNSGAMSGGPSENTYEGESATLSGGAKLVSCGGCSGSNAAGYIGGTDAGVVTFSNVQSSVATRTTIRIKYLNGDSSQRFASVSVNDGPAQTIAFLPASGDPNSSSLHVDLKAGANTVKISGVNGGWGPDIDRLMVPQS</sequence>
<dbReference type="Proteomes" id="UP000800035">
    <property type="component" value="Unassembled WGS sequence"/>
</dbReference>
<organism evidence="7 8">
    <name type="scientific">Byssothecium circinans</name>
    <dbReference type="NCBI Taxonomy" id="147558"/>
    <lineage>
        <taxon>Eukaryota</taxon>
        <taxon>Fungi</taxon>
        <taxon>Dikarya</taxon>
        <taxon>Ascomycota</taxon>
        <taxon>Pezizomycotina</taxon>
        <taxon>Dothideomycetes</taxon>
        <taxon>Pleosporomycetidae</taxon>
        <taxon>Pleosporales</taxon>
        <taxon>Massarineae</taxon>
        <taxon>Massarinaceae</taxon>
        <taxon>Byssothecium</taxon>
    </lineage>
</organism>
<evidence type="ECO:0000256" key="4">
    <source>
        <dbReference type="RuleBase" id="RU361187"/>
    </source>
</evidence>
<keyword evidence="3 4" id="KW-0326">Glycosidase</keyword>
<evidence type="ECO:0000256" key="5">
    <source>
        <dbReference type="SAM" id="SignalP"/>
    </source>
</evidence>
<evidence type="ECO:0000256" key="3">
    <source>
        <dbReference type="ARBA" id="ARBA00023295"/>
    </source>
</evidence>
<keyword evidence="5" id="KW-0732">Signal</keyword>
<gene>
    <name evidence="7" type="ORF">CC80DRAFT_556593</name>
</gene>
<evidence type="ECO:0000256" key="2">
    <source>
        <dbReference type="ARBA" id="ARBA00022801"/>
    </source>
</evidence>
<dbReference type="GO" id="GO:0004553">
    <property type="term" value="F:hydrolase activity, hydrolyzing O-glycosyl compounds"/>
    <property type="evidence" value="ECO:0007669"/>
    <property type="project" value="InterPro"/>
</dbReference>
<comment type="similarity">
    <text evidence="1 4">Belongs to the glycosyl hydrolase 43 family.</text>
</comment>
<proteinExistence type="inferred from homology"/>
<name>A0A6A5T7K7_9PLEO</name>
<dbReference type="Gene3D" id="2.115.10.20">
    <property type="entry name" value="Glycosyl hydrolase domain, family 43"/>
    <property type="match status" value="1"/>
</dbReference>
<dbReference type="PROSITE" id="PS51175">
    <property type="entry name" value="CBM6"/>
    <property type="match status" value="1"/>
</dbReference>
<dbReference type="SUPFAM" id="SSF75005">
    <property type="entry name" value="Arabinanase/levansucrase/invertase"/>
    <property type="match status" value="1"/>
</dbReference>
<keyword evidence="8" id="KW-1185">Reference proteome</keyword>
<evidence type="ECO:0000259" key="6">
    <source>
        <dbReference type="PROSITE" id="PS51175"/>
    </source>
</evidence>
<dbReference type="EMBL" id="ML977071">
    <property type="protein sequence ID" value="KAF1948178.1"/>
    <property type="molecule type" value="Genomic_DNA"/>
</dbReference>
<evidence type="ECO:0000256" key="1">
    <source>
        <dbReference type="ARBA" id="ARBA00009865"/>
    </source>
</evidence>
<dbReference type="AlphaFoldDB" id="A0A6A5T7K7"/>
<dbReference type="SUPFAM" id="SSF49785">
    <property type="entry name" value="Galactose-binding domain-like"/>
    <property type="match status" value="1"/>
</dbReference>
<dbReference type="Pfam" id="PF22704">
    <property type="entry name" value="CBM13-like"/>
    <property type="match status" value="1"/>
</dbReference>
<evidence type="ECO:0000313" key="7">
    <source>
        <dbReference type="EMBL" id="KAF1948178.1"/>
    </source>
</evidence>
<feature type="chain" id="PRO_5025419351" evidence="5">
    <location>
        <begin position="20"/>
        <end position="447"/>
    </location>
</feature>
<dbReference type="CDD" id="cd04081">
    <property type="entry name" value="CBM35_galactosidase-like"/>
    <property type="match status" value="1"/>
</dbReference>
<dbReference type="CDD" id="cd18821">
    <property type="entry name" value="GH43_Pc3Gal43A-like"/>
    <property type="match status" value="1"/>
</dbReference>
<dbReference type="Gene3D" id="2.60.120.260">
    <property type="entry name" value="Galactose-binding domain-like"/>
    <property type="match status" value="1"/>
</dbReference>
<dbReference type="PANTHER" id="PTHR22925">
    <property type="entry name" value="GLYCOSYL HYDROLASE 43 FAMILY MEMBER"/>
    <property type="match status" value="1"/>
</dbReference>
<feature type="signal peptide" evidence="5">
    <location>
        <begin position="1"/>
        <end position="19"/>
    </location>
</feature>
<reference evidence="7" key="1">
    <citation type="journal article" date="2020" name="Stud. Mycol.">
        <title>101 Dothideomycetes genomes: a test case for predicting lifestyles and emergence of pathogens.</title>
        <authorList>
            <person name="Haridas S."/>
            <person name="Albert R."/>
            <person name="Binder M."/>
            <person name="Bloem J."/>
            <person name="Labutti K."/>
            <person name="Salamov A."/>
            <person name="Andreopoulos B."/>
            <person name="Baker S."/>
            <person name="Barry K."/>
            <person name="Bills G."/>
            <person name="Bluhm B."/>
            <person name="Cannon C."/>
            <person name="Castanera R."/>
            <person name="Culley D."/>
            <person name="Daum C."/>
            <person name="Ezra D."/>
            <person name="Gonzalez J."/>
            <person name="Henrissat B."/>
            <person name="Kuo A."/>
            <person name="Liang C."/>
            <person name="Lipzen A."/>
            <person name="Lutzoni F."/>
            <person name="Magnuson J."/>
            <person name="Mondo S."/>
            <person name="Nolan M."/>
            <person name="Ohm R."/>
            <person name="Pangilinan J."/>
            <person name="Park H.-J."/>
            <person name="Ramirez L."/>
            <person name="Alfaro M."/>
            <person name="Sun H."/>
            <person name="Tritt A."/>
            <person name="Yoshinaga Y."/>
            <person name="Zwiers L.-H."/>
            <person name="Turgeon B."/>
            <person name="Goodwin S."/>
            <person name="Spatafora J."/>
            <person name="Crous P."/>
            <person name="Grigoriev I."/>
        </authorList>
    </citation>
    <scope>NUCLEOTIDE SEQUENCE</scope>
    <source>
        <strain evidence="7">CBS 675.92</strain>
    </source>
</reference>
<protein>
    <submittedName>
        <fullName evidence="7">Galactan 1,3-beta-galactosidase</fullName>
    </submittedName>
</protein>